<dbReference type="HOGENOM" id="CLU_033169_1_0_1"/>
<feature type="region of interest" description="Disordered" evidence="1">
    <location>
        <begin position="353"/>
        <end position="445"/>
    </location>
</feature>
<proteinExistence type="predicted"/>
<feature type="region of interest" description="Disordered" evidence="1">
    <location>
        <begin position="8"/>
        <end position="31"/>
    </location>
</feature>
<dbReference type="STRING" id="930992.A0A0C9ZUM0"/>
<dbReference type="InParanoid" id="A0A0C9ZUM0"/>
<name>A0A0C9ZUM0_9AGAM</name>
<dbReference type="EMBL" id="KN836042">
    <property type="protein sequence ID" value="KIK33046.1"/>
    <property type="molecule type" value="Genomic_DNA"/>
</dbReference>
<gene>
    <name evidence="2" type="ORF">CY34DRAFT_100355</name>
</gene>
<dbReference type="AlphaFoldDB" id="A0A0C9ZUM0"/>
<organism evidence="2 3">
    <name type="scientific">Suillus luteus UH-Slu-Lm8-n1</name>
    <dbReference type="NCBI Taxonomy" id="930992"/>
    <lineage>
        <taxon>Eukaryota</taxon>
        <taxon>Fungi</taxon>
        <taxon>Dikarya</taxon>
        <taxon>Basidiomycota</taxon>
        <taxon>Agaricomycotina</taxon>
        <taxon>Agaricomycetes</taxon>
        <taxon>Agaricomycetidae</taxon>
        <taxon>Boletales</taxon>
        <taxon>Suillineae</taxon>
        <taxon>Suillaceae</taxon>
        <taxon>Suillus</taxon>
    </lineage>
</organism>
<dbReference type="Proteomes" id="UP000054485">
    <property type="component" value="Unassembled WGS sequence"/>
</dbReference>
<evidence type="ECO:0000313" key="2">
    <source>
        <dbReference type="EMBL" id="KIK33046.1"/>
    </source>
</evidence>
<protein>
    <submittedName>
        <fullName evidence="2">Unplaced genomic scaffold CY34scaffold_911, whole genome shotgun sequence</fullName>
    </submittedName>
</protein>
<feature type="compositionally biased region" description="Polar residues" evidence="1">
    <location>
        <begin position="372"/>
        <end position="381"/>
    </location>
</feature>
<feature type="compositionally biased region" description="Polar residues" evidence="1">
    <location>
        <begin position="426"/>
        <end position="445"/>
    </location>
</feature>
<evidence type="ECO:0000313" key="3">
    <source>
        <dbReference type="Proteomes" id="UP000054485"/>
    </source>
</evidence>
<reference evidence="2 3" key="1">
    <citation type="submission" date="2014-04" db="EMBL/GenBank/DDBJ databases">
        <authorList>
            <consortium name="DOE Joint Genome Institute"/>
            <person name="Kuo A."/>
            <person name="Ruytinx J."/>
            <person name="Rineau F."/>
            <person name="Colpaert J."/>
            <person name="Kohler A."/>
            <person name="Nagy L.G."/>
            <person name="Floudas D."/>
            <person name="Copeland A."/>
            <person name="Barry K.W."/>
            <person name="Cichocki N."/>
            <person name="Veneault-Fourrey C."/>
            <person name="LaButti K."/>
            <person name="Lindquist E.A."/>
            <person name="Lipzen A."/>
            <person name="Lundell T."/>
            <person name="Morin E."/>
            <person name="Murat C."/>
            <person name="Sun H."/>
            <person name="Tunlid A."/>
            <person name="Henrissat B."/>
            <person name="Grigoriev I.V."/>
            <person name="Hibbett D.S."/>
            <person name="Martin F."/>
            <person name="Nordberg H.P."/>
            <person name="Cantor M.N."/>
            <person name="Hua S.X."/>
        </authorList>
    </citation>
    <scope>NUCLEOTIDE SEQUENCE [LARGE SCALE GENOMIC DNA]</scope>
    <source>
        <strain evidence="2 3">UH-Slu-Lm8-n1</strain>
    </source>
</reference>
<dbReference type="OrthoDB" id="2685591at2759"/>
<accession>A0A0C9ZUM0</accession>
<feature type="compositionally biased region" description="Basic residues" evidence="1">
    <location>
        <begin position="8"/>
        <end position="26"/>
    </location>
</feature>
<feature type="compositionally biased region" description="Polar residues" evidence="1">
    <location>
        <begin position="407"/>
        <end position="419"/>
    </location>
</feature>
<keyword evidence="3" id="KW-1185">Reference proteome</keyword>
<sequence>MVSELFYAKKRSATSHRNQPPRKRPKVTLSKEARAALRAAQRDKSRKFKDALDDAWDNINEATKTIAGSHQKSIQRVQNQLYFGRGSLRAKRSKLNLWNAFCWKKNQDKENHGEGRAALQSLVRNHKEAYHALSKQEQEDLLKEFSEQRETKTLGLRISMKSKVNDITQTLNAVENELHSLKCRTGAESILFTTRGSTDLPLRGITFATEGVQNFMGSVMGIDNQDFVSKMEGFAIQGMKGAGKSHQQLVSDTRASIRRLINVGLQEITGEPRAVMQWTHYFRNVVQRYQVVITGWPDSVKFTNLSNVSSALPDLKMLERQWVSGATKWVNIDDDEFERLRLERDKQLDNGEIIDHRRRTRSDKGRKRKQPAVSQKGNTNRNKTHKSAEFIESSDDEGEPDKDPAAATTSGPAAQSATAPSADVSGPSTTTHPAGQSNTPDSQFPQFNAHEFAQLNAHEFNAGSSLPAFDPDATLAHLNALFGPDHQAFDHKLTNL</sequence>
<evidence type="ECO:0000256" key="1">
    <source>
        <dbReference type="SAM" id="MobiDB-lite"/>
    </source>
</evidence>
<feature type="compositionally biased region" description="Basic residues" evidence="1">
    <location>
        <begin position="356"/>
        <end position="370"/>
    </location>
</feature>
<reference evidence="3" key="2">
    <citation type="submission" date="2015-01" db="EMBL/GenBank/DDBJ databases">
        <title>Evolutionary Origins and Diversification of the Mycorrhizal Mutualists.</title>
        <authorList>
            <consortium name="DOE Joint Genome Institute"/>
            <consortium name="Mycorrhizal Genomics Consortium"/>
            <person name="Kohler A."/>
            <person name="Kuo A."/>
            <person name="Nagy L.G."/>
            <person name="Floudas D."/>
            <person name="Copeland A."/>
            <person name="Barry K.W."/>
            <person name="Cichocki N."/>
            <person name="Veneault-Fourrey C."/>
            <person name="LaButti K."/>
            <person name="Lindquist E.A."/>
            <person name="Lipzen A."/>
            <person name="Lundell T."/>
            <person name="Morin E."/>
            <person name="Murat C."/>
            <person name="Riley R."/>
            <person name="Ohm R."/>
            <person name="Sun H."/>
            <person name="Tunlid A."/>
            <person name="Henrissat B."/>
            <person name="Grigoriev I.V."/>
            <person name="Hibbett D.S."/>
            <person name="Martin F."/>
        </authorList>
    </citation>
    <scope>NUCLEOTIDE SEQUENCE [LARGE SCALE GENOMIC DNA]</scope>
    <source>
        <strain evidence="3">UH-Slu-Lm8-n1</strain>
    </source>
</reference>